<sequence length="440" mass="49117">MLQCARQCGRRNGATDYITFGEFCVFVREMQNQSPKQQRKSSLPKINNKCPNKCEQVPIWAPELLAQEHDAKQAASVLLFVIDSQTRSTVGMLEVAYLVASGRCVVVVAQPYKQGQSIMGEIITDREYRDLVNGQKSLLDLVKGRGVKIHTNLPTALQCTANILRNSSNSGTSTEEQITYKLRKLRNIYDSYGGEMKLYNVLEAYEKLTNRSLEISRLYNYLSPQNGNITNSTITFEKFCALMAEFSTTDGCEMCTADVWAAQPFQRQCSTNNNTCNLSSSHISCLIKPPSSPPDNNTIHTVDIFLGGSSSSNVTWRRDIAIPLVKKHGLIYYNPAIRECGESKDDALNGDSDRLVYDSETVDSDVLEWKKVMDKSRVLLFVISNETRSLTSMILAAHYLGLNKEMVLCIQNLPMEGCVINNEAVSVVILCMLPNKLAPT</sequence>
<evidence type="ECO:0000313" key="1">
    <source>
        <dbReference type="EMBL" id="KAJ8947318.1"/>
    </source>
</evidence>
<dbReference type="Pfam" id="PF15891">
    <property type="entry name" value="Nuc_deoxyri_tr2"/>
    <property type="match status" value="2"/>
</dbReference>
<proteinExistence type="predicted"/>
<organism evidence="1 2">
    <name type="scientific">Aromia moschata</name>
    <dbReference type="NCBI Taxonomy" id="1265417"/>
    <lineage>
        <taxon>Eukaryota</taxon>
        <taxon>Metazoa</taxon>
        <taxon>Ecdysozoa</taxon>
        <taxon>Arthropoda</taxon>
        <taxon>Hexapoda</taxon>
        <taxon>Insecta</taxon>
        <taxon>Pterygota</taxon>
        <taxon>Neoptera</taxon>
        <taxon>Endopterygota</taxon>
        <taxon>Coleoptera</taxon>
        <taxon>Polyphaga</taxon>
        <taxon>Cucujiformia</taxon>
        <taxon>Chrysomeloidea</taxon>
        <taxon>Cerambycidae</taxon>
        <taxon>Cerambycinae</taxon>
        <taxon>Callichromatini</taxon>
        <taxon>Aromia</taxon>
    </lineage>
</organism>
<keyword evidence="2" id="KW-1185">Reference proteome</keyword>
<dbReference type="InterPro" id="IPR039470">
    <property type="entry name" value="Nuc_deoxyri_tr2"/>
</dbReference>
<dbReference type="GO" id="GO:0005886">
    <property type="term" value="C:plasma membrane"/>
    <property type="evidence" value="ECO:0007669"/>
    <property type="project" value="TreeGrafter"/>
</dbReference>
<dbReference type="Gene3D" id="3.40.50.450">
    <property type="match status" value="2"/>
</dbReference>
<reference evidence="1" key="1">
    <citation type="journal article" date="2023" name="Insect Mol. Biol.">
        <title>Genome sequencing provides insights into the evolution of gene families encoding plant cell wall-degrading enzymes in longhorned beetles.</title>
        <authorList>
            <person name="Shin N.R."/>
            <person name="Okamura Y."/>
            <person name="Kirsch R."/>
            <person name="Pauchet Y."/>
        </authorList>
    </citation>
    <scope>NUCLEOTIDE SEQUENCE</scope>
    <source>
        <strain evidence="1">AMC_N1</strain>
    </source>
</reference>
<gene>
    <name evidence="1" type="ORF">NQ318_004570</name>
</gene>
<protein>
    <submittedName>
        <fullName evidence="1">Uncharacterized protein</fullName>
    </submittedName>
</protein>
<dbReference type="PANTHER" id="PTHR36300:SF1">
    <property type="entry name" value="RAW, ISOFORM A"/>
    <property type="match status" value="1"/>
</dbReference>
<dbReference type="AlphaFoldDB" id="A0AAV8Y8N5"/>
<dbReference type="EMBL" id="JAPWTK010000164">
    <property type="protein sequence ID" value="KAJ8947318.1"/>
    <property type="molecule type" value="Genomic_DNA"/>
</dbReference>
<name>A0AAV8Y8N5_9CUCU</name>
<accession>A0AAV8Y8N5</accession>
<dbReference type="Proteomes" id="UP001162162">
    <property type="component" value="Unassembled WGS sequence"/>
</dbReference>
<dbReference type="PANTHER" id="PTHR36300">
    <property type="entry name" value="RAW, ISOFORM A"/>
    <property type="match status" value="1"/>
</dbReference>
<evidence type="ECO:0000313" key="2">
    <source>
        <dbReference type="Proteomes" id="UP001162162"/>
    </source>
</evidence>
<comment type="caution">
    <text evidence="1">The sequence shown here is derived from an EMBL/GenBank/DDBJ whole genome shotgun (WGS) entry which is preliminary data.</text>
</comment>